<accession>A0A9D1SM22</accession>
<keyword evidence="1" id="KW-0408">Iron</keyword>
<evidence type="ECO:0000259" key="2">
    <source>
        <dbReference type="SMART" id="SM00899"/>
    </source>
</evidence>
<comment type="caution">
    <text evidence="3">The sequence shown here is derived from an EMBL/GenBank/DDBJ whole genome shotgun (WGS) entry which is preliminary data.</text>
</comment>
<organism evidence="3 4">
    <name type="scientific">Candidatus Avacidaminococcus intestinavium</name>
    <dbReference type="NCBI Taxonomy" id="2840684"/>
    <lineage>
        <taxon>Bacteria</taxon>
        <taxon>Bacillati</taxon>
        <taxon>Bacillota</taxon>
        <taxon>Negativicutes</taxon>
        <taxon>Acidaminococcales</taxon>
        <taxon>Acidaminococcaceae</taxon>
        <taxon>Acidaminococcaceae incertae sedis</taxon>
        <taxon>Candidatus Avacidaminococcus</taxon>
    </lineage>
</organism>
<gene>
    <name evidence="3" type="ORF">IAB06_07760</name>
</gene>
<dbReference type="PANTHER" id="PTHR43151:SF1">
    <property type="entry name" value="SSR2333 PROTEIN"/>
    <property type="match status" value="1"/>
</dbReference>
<name>A0A9D1SM22_9FIRM</name>
<protein>
    <submittedName>
        <fullName evidence="3">Ferrous iron transport protein A</fullName>
    </submittedName>
</protein>
<dbReference type="Gene3D" id="2.30.30.90">
    <property type="match status" value="1"/>
</dbReference>
<sequence>MIPATMLKAGRSVKIVRINGRDKTRTFLAGLGFTEGCELTVISEIDGNVIFKVKDARVALGKEMAMRILVG</sequence>
<dbReference type="InterPro" id="IPR053184">
    <property type="entry name" value="FeoA-like"/>
</dbReference>
<dbReference type="SMART" id="SM00899">
    <property type="entry name" value="FeoA"/>
    <property type="match status" value="1"/>
</dbReference>
<dbReference type="InterPro" id="IPR007167">
    <property type="entry name" value="Fe-transptr_FeoA-like"/>
</dbReference>
<dbReference type="GO" id="GO:0046914">
    <property type="term" value="F:transition metal ion binding"/>
    <property type="evidence" value="ECO:0007669"/>
    <property type="project" value="InterPro"/>
</dbReference>
<dbReference type="EMBL" id="DVNI01000134">
    <property type="protein sequence ID" value="HIU64910.1"/>
    <property type="molecule type" value="Genomic_DNA"/>
</dbReference>
<reference evidence="3" key="2">
    <citation type="journal article" date="2021" name="PeerJ">
        <title>Extensive microbial diversity within the chicken gut microbiome revealed by metagenomics and culture.</title>
        <authorList>
            <person name="Gilroy R."/>
            <person name="Ravi A."/>
            <person name="Getino M."/>
            <person name="Pursley I."/>
            <person name="Horton D.L."/>
            <person name="Alikhan N.F."/>
            <person name="Baker D."/>
            <person name="Gharbi K."/>
            <person name="Hall N."/>
            <person name="Watson M."/>
            <person name="Adriaenssens E.M."/>
            <person name="Foster-Nyarko E."/>
            <person name="Jarju S."/>
            <person name="Secka A."/>
            <person name="Antonio M."/>
            <person name="Oren A."/>
            <person name="Chaudhuri R.R."/>
            <person name="La Ragione R."/>
            <person name="Hildebrand F."/>
            <person name="Pallen M.J."/>
        </authorList>
    </citation>
    <scope>NUCLEOTIDE SEQUENCE</scope>
    <source>
        <strain evidence="3">CHK160-1198</strain>
    </source>
</reference>
<dbReference type="Pfam" id="PF04023">
    <property type="entry name" value="FeoA"/>
    <property type="match status" value="1"/>
</dbReference>
<dbReference type="Proteomes" id="UP000824099">
    <property type="component" value="Unassembled WGS sequence"/>
</dbReference>
<evidence type="ECO:0000313" key="4">
    <source>
        <dbReference type="Proteomes" id="UP000824099"/>
    </source>
</evidence>
<dbReference type="SUPFAM" id="SSF50037">
    <property type="entry name" value="C-terminal domain of transcriptional repressors"/>
    <property type="match status" value="1"/>
</dbReference>
<proteinExistence type="predicted"/>
<evidence type="ECO:0000313" key="3">
    <source>
        <dbReference type="EMBL" id="HIU64910.1"/>
    </source>
</evidence>
<reference evidence="3" key="1">
    <citation type="submission" date="2020-10" db="EMBL/GenBank/DDBJ databases">
        <authorList>
            <person name="Gilroy R."/>
        </authorList>
    </citation>
    <scope>NUCLEOTIDE SEQUENCE</scope>
    <source>
        <strain evidence="3">CHK160-1198</strain>
    </source>
</reference>
<feature type="domain" description="Ferrous iron transporter FeoA-like" evidence="2">
    <location>
        <begin position="2"/>
        <end position="71"/>
    </location>
</feature>
<dbReference type="InterPro" id="IPR038157">
    <property type="entry name" value="FeoA_core_dom"/>
</dbReference>
<dbReference type="PANTHER" id="PTHR43151">
    <property type="entry name" value="FEOA FAMILY PROTEIN"/>
    <property type="match status" value="1"/>
</dbReference>
<dbReference type="InterPro" id="IPR008988">
    <property type="entry name" value="Transcriptional_repressor_C"/>
</dbReference>
<dbReference type="AlphaFoldDB" id="A0A9D1SM22"/>
<evidence type="ECO:0000256" key="1">
    <source>
        <dbReference type="ARBA" id="ARBA00023004"/>
    </source>
</evidence>